<dbReference type="InterPro" id="IPR036770">
    <property type="entry name" value="Ankyrin_rpt-contain_sf"/>
</dbReference>
<name>A0ABP0LNX4_9DINO</name>
<gene>
    <name evidence="2" type="ORF">SCF082_LOCUS23702</name>
</gene>
<comment type="caution">
    <text evidence="2">The sequence shown here is derived from an EMBL/GenBank/DDBJ whole genome shotgun (WGS) entry which is preliminary data.</text>
</comment>
<protein>
    <submittedName>
        <fullName evidence="2">Uncharacterized protein</fullName>
    </submittedName>
</protein>
<evidence type="ECO:0000313" key="2">
    <source>
        <dbReference type="EMBL" id="CAK9040904.1"/>
    </source>
</evidence>
<feature type="repeat" description="ANK" evidence="1">
    <location>
        <begin position="90"/>
        <end position="122"/>
    </location>
</feature>
<proteinExistence type="predicted"/>
<dbReference type="SUPFAM" id="SSF48403">
    <property type="entry name" value="Ankyrin repeat"/>
    <property type="match status" value="1"/>
</dbReference>
<keyword evidence="1" id="KW-0040">ANK repeat</keyword>
<keyword evidence="3" id="KW-1185">Reference proteome</keyword>
<dbReference type="Gene3D" id="1.25.40.20">
    <property type="entry name" value="Ankyrin repeat-containing domain"/>
    <property type="match status" value="1"/>
</dbReference>
<accession>A0ABP0LNX4</accession>
<organism evidence="2 3">
    <name type="scientific">Durusdinium trenchii</name>
    <dbReference type="NCBI Taxonomy" id="1381693"/>
    <lineage>
        <taxon>Eukaryota</taxon>
        <taxon>Sar</taxon>
        <taxon>Alveolata</taxon>
        <taxon>Dinophyceae</taxon>
        <taxon>Suessiales</taxon>
        <taxon>Symbiodiniaceae</taxon>
        <taxon>Durusdinium</taxon>
    </lineage>
</organism>
<sequence>MPHAFHIANAERAMDVVRLSSERSTNSSSTTKTLPRPVSFRTFSKKSSAESRRAAELEQQAQLQAFLRRHGLHNIHKPQLPKGCFLWRTETMYALHHAVAENNDEMVRLLLAFGADPCQKTSRGRTDLGKAEEIVEHLEIAISGSNQQALELSLSSEGQLVEVHL</sequence>
<evidence type="ECO:0000256" key="1">
    <source>
        <dbReference type="PROSITE-ProRule" id="PRU00023"/>
    </source>
</evidence>
<reference evidence="2 3" key="1">
    <citation type="submission" date="2024-02" db="EMBL/GenBank/DDBJ databases">
        <authorList>
            <person name="Chen Y."/>
            <person name="Shah S."/>
            <person name="Dougan E. K."/>
            <person name="Thang M."/>
            <person name="Chan C."/>
        </authorList>
    </citation>
    <scope>NUCLEOTIDE SEQUENCE [LARGE SCALE GENOMIC DNA]</scope>
</reference>
<dbReference type="PROSITE" id="PS50088">
    <property type="entry name" value="ANK_REPEAT"/>
    <property type="match status" value="1"/>
</dbReference>
<dbReference type="Pfam" id="PF00023">
    <property type="entry name" value="Ank"/>
    <property type="match status" value="1"/>
</dbReference>
<dbReference type="InterPro" id="IPR002110">
    <property type="entry name" value="Ankyrin_rpt"/>
</dbReference>
<dbReference type="PROSITE" id="PS50297">
    <property type="entry name" value="ANK_REP_REGION"/>
    <property type="match status" value="1"/>
</dbReference>
<evidence type="ECO:0000313" key="3">
    <source>
        <dbReference type="Proteomes" id="UP001642464"/>
    </source>
</evidence>
<dbReference type="Proteomes" id="UP001642464">
    <property type="component" value="Unassembled WGS sequence"/>
</dbReference>
<dbReference type="EMBL" id="CAXAMM010017335">
    <property type="protein sequence ID" value="CAK9040904.1"/>
    <property type="molecule type" value="Genomic_DNA"/>
</dbReference>